<dbReference type="SUPFAM" id="SSF55729">
    <property type="entry name" value="Acyl-CoA N-acyltransferases (Nat)"/>
    <property type="match status" value="1"/>
</dbReference>
<gene>
    <name evidence="2" type="ORF">SAMN04488567_1537</name>
</gene>
<evidence type="ECO:0000259" key="1">
    <source>
        <dbReference type="PROSITE" id="PS51186"/>
    </source>
</evidence>
<dbReference type="AlphaFoldDB" id="A0A1G7CKL4"/>
<evidence type="ECO:0000313" key="3">
    <source>
        <dbReference type="Proteomes" id="UP000198922"/>
    </source>
</evidence>
<name>A0A1G7CKL4_9RHOB</name>
<protein>
    <submittedName>
        <fullName evidence="2">Acetyltransferase (GNAT) family protein</fullName>
    </submittedName>
</protein>
<dbReference type="RefSeq" id="WP_090110725.1">
    <property type="nucleotide sequence ID" value="NZ_FNAT01000002.1"/>
</dbReference>
<proteinExistence type="predicted"/>
<feature type="domain" description="N-acetyltransferase" evidence="1">
    <location>
        <begin position="16"/>
        <end position="159"/>
    </location>
</feature>
<organism evidence="2 3">
    <name type="scientific">Limimaricola pyoseonensis</name>
    <dbReference type="NCBI Taxonomy" id="521013"/>
    <lineage>
        <taxon>Bacteria</taxon>
        <taxon>Pseudomonadati</taxon>
        <taxon>Pseudomonadota</taxon>
        <taxon>Alphaproteobacteria</taxon>
        <taxon>Rhodobacterales</taxon>
        <taxon>Paracoccaceae</taxon>
        <taxon>Limimaricola</taxon>
    </lineage>
</organism>
<accession>A0A1G7CKL4</accession>
<sequence length="162" mass="18052">MPADLAPSAPPFPLPGALPDWRGTLKAHYLRLGAWSRRLRFLAPLGDAALDRLVETTRPDAVIATRIDDRIRGVLELFFGPEGHVEIAISIEDAYQGRGHGRRLFEAGLREARKRGARTADLYFARDNTGIRRLVERAEGRIVEQDGECEAFIALDRLPRAA</sequence>
<dbReference type="InterPro" id="IPR000182">
    <property type="entry name" value="GNAT_dom"/>
</dbReference>
<evidence type="ECO:0000313" key="2">
    <source>
        <dbReference type="EMBL" id="SDE39771.1"/>
    </source>
</evidence>
<dbReference type="EMBL" id="FNAT01000002">
    <property type="protein sequence ID" value="SDE39771.1"/>
    <property type="molecule type" value="Genomic_DNA"/>
</dbReference>
<dbReference type="CDD" id="cd04301">
    <property type="entry name" value="NAT_SF"/>
    <property type="match status" value="1"/>
</dbReference>
<keyword evidence="2" id="KW-0808">Transferase</keyword>
<dbReference type="OrthoDB" id="7843527at2"/>
<dbReference type="InterPro" id="IPR016181">
    <property type="entry name" value="Acyl_CoA_acyltransferase"/>
</dbReference>
<dbReference type="PROSITE" id="PS51186">
    <property type="entry name" value="GNAT"/>
    <property type="match status" value="1"/>
</dbReference>
<dbReference type="STRING" id="521013.SAMN04488567_1537"/>
<reference evidence="3" key="1">
    <citation type="submission" date="2016-10" db="EMBL/GenBank/DDBJ databases">
        <authorList>
            <person name="Varghese N."/>
            <person name="Submissions S."/>
        </authorList>
    </citation>
    <scope>NUCLEOTIDE SEQUENCE [LARGE SCALE GENOMIC DNA]</scope>
    <source>
        <strain evidence="3">DSM 21424</strain>
    </source>
</reference>
<dbReference type="Proteomes" id="UP000198922">
    <property type="component" value="Unassembled WGS sequence"/>
</dbReference>
<keyword evidence="3" id="KW-1185">Reference proteome</keyword>
<dbReference type="GO" id="GO:0016747">
    <property type="term" value="F:acyltransferase activity, transferring groups other than amino-acyl groups"/>
    <property type="evidence" value="ECO:0007669"/>
    <property type="project" value="InterPro"/>
</dbReference>
<dbReference type="Pfam" id="PF00583">
    <property type="entry name" value="Acetyltransf_1"/>
    <property type="match status" value="1"/>
</dbReference>
<dbReference type="Gene3D" id="3.40.630.30">
    <property type="match status" value="1"/>
</dbReference>